<name>A0A1T4ZQK9_9FIRM</name>
<comment type="function">
    <text evidence="4">Binds mRNA; thus facilitating recognition of the initiation point. It is needed to translate mRNA with a short Shine-Dalgarno (SD) purine-rich sequence.</text>
</comment>
<dbReference type="Proteomes" id="UP000243406">
    <property type="component" value="Unassembled WGS sequence"/>
</dbReference>
<dbReference type="PANTHER" id="PTHR10724:SF7">
    <property type="entry name" value="SMALL RIBOSOMAL SUBUNIT PROTEIN BS1C"/>
    <property type="match status" value="1"/>
</dbReference>
<dbReference type="FunFam" id="2.40.50.140:FF:000103">
    <property type="entry name" value="protein RRP5 homolog"/>
    <property type="match status" value="1"/>
</dbReference>
<evidence type="ECO:0000259" key="5">
    <source>
        <dbReference type="PROSITE" id="PS50126"/>
    </source>
</evidence>
<dbReference type="SUPFAM" id="SSF50249">
    <property type="entry name" value="Nucleic acid-binding proteins"/>
    <property type="match status" value="4"/>
</dbReference>
<organism evidence="6 7">
    <name type="scientific">Acetoanaerobium noterae</name>
    <dbReference type="NCBI Taxonomy" id="745369"/>
    <lineage>
        <taxon>Bacteria</taxon>
        <taxon>Bacillati</taxon>
        <taxon>Bacillota</taxon>
        <taxon>Clostridia</taxon>
        <taxon>Peptostreptococcales</taxon>
        <taxon>Filifactoraceae</taxon>
        <taxon>Acetoanaerobium</taxon>
    </lineage>
</organism>
<comment type="similarity">
    <text evidence="1">Belongs to the bacterial ribosomal protein bS1 family.</text>
</comment>
<dbReference type="AlphaFoldDB" id="A0A1T4ZQK9"/>
<dbReference type="InterPro" id="IPR050437">
    <property type="entry name" value="Ribos_protein_bS1-like"/>
</dbReference>
<dbReference type="SMART" id="SM00316">
    <property type="entry name" value="S1"/>
    <property type="match status" value="4"/>
</dbReference>
<dbReference type="InterPro" id="IPR035104">
    <property type="entry name" value="Ribosomal_protein_S1-like"/>
</dbReference>
<feature type="domain" description="S1 motif" evidence="5">
    <location>
        <begin position="22"/>
        <end position="85"/>
    </location>
</feature>
<feature type="domain" description="S1 motif" evidence="5">
    <location>
        <begin position="99"/>
        <end position="168"/>
    </location>
</feature>
<dbReference type="CDD" id="cd04465">
    <property type="entry name" value="S1_RPS1_repeat_ec2_hs2"/>
    <property type="match status" value="1"/>
</dbReference>
<evidence type="ECO:0000313" key="6">
    <source>
        <dbReference type="EMBL" id="SKB25071.1"/>
    </source>
</evidence>
<dbReference type="GO" id="GO:0005840">
    <property type="term" value="C:ribosome"/>
    <property type="evidence" value="ECO:0007669"/>
    <property type="project" value="UniProtKB-KW"/>
</dbReference>
<reference evidence="7" key="1">
    <citation type="submission" date="2017-02" db="EMBL/GenBank/DDBJ databases">
        <authorList>
            <person name="Varghese N."/>
            <person name="Submissions S."/>
        </authorList>
    </citation>
    <scope>NUCLEOTIDE SEQUENCE [LARGE SCALE GENOMIC DNA]</scope>
    <source>
        <strain evidence="7">ATCC 35199</strain>
    </source>
</reference>
<gene>
    <name evidence="6" type="ORF">SAMN02745120_0241</name>
</gene>
<dbReference type="Gene3D" id="2.40.50.140">
    <property type="entry name" value="Nucleic acid-binding proteins"/>
    <property type="match status" value="4"/>
</dbReference>
<protein>
    <submittedName>
        <fullName evidence="6">Small subunit ribosomal protein S1</fullName>
    </submittedName>
</protein>
<evidence type="ECO:0000256" key="2">
    <source>
        <dbReference type="ARBA" id="ARBA00022980"/>
    </source>
</evidence>
<dbReference type="OrthoDB" id="9804077at2"/>
<dbReference type="PROSITE" id="PS50126">
    <property type="entry name" value="S1"/>
    <property type="match status" value="4"/>
</dbReference>
<dbReference type="FunFam" id="2.40.50.140:FF:000051">
    <property type="entry name" value="RNA-binding transcriptional accessory protein"/>
    <property type="match status" value="1"/>
</dbReference>
<dbReference type="GO" id="GO:0006412">
    <property type="term" value="P:translation"/>
    <property type="evidence" value="ECO:0007669"/>
    <property type="project" value="TreeGrafter"/>
</dbReference>
<dbReference type="RefSeq" id="WP_079588240.1">
    <property type="nucleotide sequence ID" value="NZ_CP154629.1"/>
</dbReference>
<keyword evidence="7" id="KW-1185">Reference proteome</keyword>
<keyword evidence="3" id="KW-0687">Ribonucleoprotein</keyword>
<proteinExistence type="inferred from homology"/>
<dbReference type="Pfam" id="PF00575">
    <property type="entry name" value="S1"/>
    <property type="match status" value="3"/>
</dbReference>
<accession>A0A1T4ZQK9</accession>
<dbReference type="GO" id="GO:0005737">
    <property type="term" value="C:cytoplasm"/>
    <property type="evidence" value="ECO:0007669"/>
    <property type="project" value="UniProtKB-ARBA"/>
</dbReference>
<evidence type="ECO:0000256" key="4">
    <source>
        <dbReference type="ARBA" id="ARBA00025604"/>
    </source>
</evidence>
<dbReference type="PRINTS" id="PR00681">
    <property type="entry name" value="RIBOSOMALS1"/>
</dbReference>
<dbReference type="InterPro" id="IPR012340">
    <property type="entry name" value="NA-bd_OB-fold"/>
</dbReference>
<dbReference type="GO" id="GO:0003735">
    <property type="term" value="F:structural constituent of ribosome"/>
    <property type="evidence" value="ECO:0007669"/>
    <property type="project" value="TreeGrafter"/>
</dbReference>
<evidence type="ECO:0000313" key="7">
    <source>
        <dbReference type="Proteomes" id="UP000243406"/>
    </source>
</evidence>
<evidence type="ECO:0000256" key="1">
    <source>
        <dbReference type="ARBA" id="ARBA00006767"/>
    </source>
</evidence>
<dbReference type="PANTHER" id="PTHR10724">
    <property type="entry name" value="30S RIBOSOMAL PROTEIN S1"/>
    <property type="match status" value="1"/>
</dbReference>
<keyword evidence="2 6" id="KW-0689">Ribosomal protein</keyword>
<feature type="domain" description="S1 motif" evidence="5">
    <location>
        <begin position="189"/>
        <end position="257"/>
    </location>
</feature>
<feature type="domain" description="S1 motif" evidence="5">
    <location>
        <begin position="274"/>
        <end position="343"/>
    </location>
</feature>
<evidence type="ECO:0000256" key="3">
    <source>
        <dbReference type="ARBA" id="ARBA00023274"/>
    </source>
</evidence>
<dbReference type="GO" id="GO:0003729">
    <property type="term" value="F:mRNA binding"/>
    <property type="evidence" value="ECO:0007669"/>
    <property type="project" value="TreeGrafter"/>
</dbReference>
<dbReference type="EMBL" id="FUYN01000001">
    <property type="protein sequence ID" value="SKB25071.1"/>
    <property type="molecule type" value="Genomic_DNA"/>
</dbReference>
<dbReference type="InterPro" id="IPR003029">
    <property type="entry name" value="S1_domain"/>
</dbReference>
<sequence>MSSEMEKLLLEEEKNYQEVYKGSIVKGRVMIEKDDSFYIDLNYKTDGILPKDQVIDSESIKVGDEIEVQVVKIDKNTGDILLSKKRVDEFKVWDEVKVGDVLQVKAVEFNAKGLICVYKTALRGFMPLSHIELKFIGEDVLKSYLGKTFEVEIIDIDPKKRRLIFSRKNILLKQQEALKTEVVEKIKEGEVFEGIIKDIKDYGIFVDIGGFTGLVHISEISWDRSEKIKEQYKIGEKINVQVISFDQASERLSLSIKSLAGHPWDEFISNNKVGDIVAGEVKNIKEYGAFINLHPTVDGFVHISNLSSDFIKNPNEILKVGQKVEVKIISIEQENKKIELSLILEDKEVAEEETTEKE</sequence>